<feature type="transmembrane region" description="Helical" evidence="5">
    <location>
        <begin position="21"/>
        <end position="45"/>
    </location>
</feature>
<evidence type="ECO:0000313" key="7">
    <source>
        <dbReference type="Proteomes" id="UP000238153"/>
    </source>
</evidence>
<dbReference type="Proteomes" id="UP000238153">
    <property type="component" value="Unassembled WGS sequence"/>
</dbReference>
<dbReference type="Pfam" id="PF09685">
    <property type="entry name" value="MamF_MmsF"/>
    <property type="match status" value="1"/>
</dbReference>
<dbReference type="AlphaFoldDB" id="A0A7Z1N1E8"/>
<protein>
    <submittedName>
        <fullName evidence="6">DUF4870 domain-containing protein</fullName>
    </submittedName>
</protein>
<feature type="transmembrane region" description="Helical" evidence="5">
    <location>
        <begin position="65"/>
        <end position="92"/>
    </location>
</feature>
<comment type="caution">
    <text evidence="6">The sequence shown here is derived from an EMBL/GenBank/DDBJ whole genome shotgun (WGS) entry which is preliminary data.</text>
</comment>
<accession>A0A7Z1N1E8</accession>
<comment type="subcellular location">
    <subcellularLocation>
        <location evidence="1">Membrane</location>
        <topology evidence="1">Multi-pass membrane protein</topology>
    </subcellularLocation>
</comment>
<evidence type="ECO:0000256" key="2">
    <source>
        <dbReference type="ARBA" id="ARBA00022692"/>
    </source>
</evidence>
<reference evidence="6 7" key="1">
    <citation type="submission" date="2017-11" db="EMBL/GenBank/DDBJ databases">
        <authorList>
            <person name="Founou R.C."/>
            <person name="Founou L."/>
            <person name="Allam M."/>
            <person name="Ismail A."/>
            <person name="Essack S.Y."/>
        </authorList>
    </citation>
    <scope>NUCLEOTIDE SEQUENCE [LARGE SCALE GENOMIC DNA]</scope>
    <source>
        <strain evidence="6 7">G811N2B1</strain>
    </source>
</reference>
<evidence type="ECO:0000256" key="4">
    <source>
        <dbReference type="ARBA" id="ARBA00023136"/>
    </source>
</evidence>
<dbReference type="InterPro" id="IPR019109">
    <property type="entry name" value="MamF_MmsF"/>
</dbReference>
<organism evidence="6 7">
    <name type="scientific">Staphylococcus haemolyticus</name>
    <dbReference type="NCBI Taxonomy" id="1283"/>
    <lineage>
        <taxon>Bacteria</taxon>
        <taxon>Bacillati</taxon>
        <taxon>Bacillota</taxon>
        <taxon>Bacilli</taxon>
        <taxon>Bacillales</taxon>
        <taxon>Staphylococcaceae</taxon>
        <taxon>Staphylococcus</taxon>
    </lineage>
</organism>
<keyword evidence="4 5" id="KW-0472">Membrane</keyword>
<sequence length="121" mass="13788">MNLQNQSKHPQMFNHVSKEDKSLAMIMWVLTFFTSFVAPLVIWLVKKEESEYINKQGKNCLNFAISYGIYGIASFLLTLILIGYLALMALIIANITYTILAIVSTNKGEDYVVPFTIEFIK</sequence>
<evidence type="ECO:0000256" key="3">
    <source>
        <dbReference type="ARBA" id="ARBA00022989"/>
    </source>
</evidence>
<evidence type="ECO:0000313" key="6">
    <source>
        <dbReference type="EMBL" id="PPJ73435.1"/>
    </source>
</evidence>
<dbReference type="EMBL" id="PGWX01000347">
    <property type="protein sequence ID" value="PPJ73435.1"/>
    <property type="molecule type" value="Genomic_DNA"/>
</dbReference>
<keyword evidence="3 5" id="KW-1133">Transmembrane helix</keyword>
<name>A0A7Z1N1E8_STAHA</name>
<dbReference type="RefSeq" id="WP_048667910.1">
    <property type="nucleotide sequence ID" value="NZ_CAJCGY010000037.1"/>
</dbReference>
<keyword evidence="2 5" id="KW-0812">Transmembrane</keyword>
<evidence type="ECO:0000256" key="1">
    <source>
        <dbReference type="ARBA" id="ARBA00004141"/>
    </source>
</evidence>
<proteinExistence type="predicted"/>
<gene>
    <name evidence="6" type="ORF">CV019_09465</name>
</gene>
<evidence type="ECO:0000256" key="5">
    <source>
        <dbReference type="SAM" id="Phobius"/>
    </source>
</evidence>